<comment type="caution">
    <text evidence="1">The sequence shown here is derived from an EMBL/GenBank/DDBJ whole genome shotgun (WGS) entry which is preliminary data.</text>
</comment>
<protein>
    <submittedName>
        <fullName evidence="1">Uncharacterized protein</fullName>
    </submittedName>
</protein>
<name>A0ACC2XCP9_9TREE</name>
<evidence type="ECO:0000313" key="1">
    <source>
        <dbReference type="EMBL" id="KAJ9121140.1"/>
    </source>
</evidence>
<accession>A0ACC2XCP9</accession>
<organism evidence="1 2">
    <name type="scientific">Naganishia onofrii</name>
    <dbReference type="NCBI Taxonomy" id="1851511"/>
    <lineage>
        <taxon>Eukaryota</taxon>
        <taxon>Fungi</taxon>
        <taxon>Dikarya</taxon>
        <taxon>Basidiomycota</taxon>
        <taxon>Agaricomycotina</taxon>
        <taxon>Tremellomycetes</taxon>
        <taxon>Filobasidiales</taxon>
        <taxon>Filobasidiaceae</taxon>
        <taxon>Naganishia</taxon>
    </lineage>
</organism>
<dbReference type="Proteomes" id="UP001234202">
    <property type="component" value="Unassembled WGS sequence"/>
</dbReference>
<dbReference type="EMBL" id="JASBWV010000018">
    <property type="protein sequence ID" value="KAJ9121140.1"/>
    <property type="molecule type" value="Genomic_DNA"/>
</dbReference>
<gene>
    <name evidence="1" type="ORF">QFC24_004813</name>
</gene>
<reference evidence="1" key="1">
    <citation type="submission" date="2023-04" db="EMBL/GenBank/DDBJ databases">
        <title>Draft Genome sequencing of Naganishia species isolated from polar environments using Oxford Nanopore Technology.</title>
        <authorList>
            <person name="Leo P."/>
            <person name="Venkateswaran K."/>
        </authorList>
    </citation>
    <scope>NUCLEOTIDE SEQUENCE</scope>
    <source>
        <strain evidence="1">DBVPG 5303</strain>
    </source>
</reference>
<sequence>MSARKHQVLLFDPLPEEASSHGLLVALKALLNPYYAVHDISYSALQKDPWEDQCALLYIVGTSTQQQQGLSHAVKSRIHQYLKKGGNVVHIIGREGPVAPDFSDESDEQNVIVVQNAERQLVFDTASSRFKPVKQEDSSQSSGLVSIEGSMSNGGKLVLTTLSAAHLGQSQDQSLAILQTCNVQVSPSLQPTSKIGPPTSTEDKPSTKPTVWSDLPAHLLKPSRPLPQIMLINPEIKHESLAWDAWTTGKLGEFVQDQAAGAHGATKVLEDDNDTFEIVDLAAQSTSASAIMESARSEAHAASSSSAAEFSRKKTILCAEKLDDVLPAMPLFQADSYFEELVQRGVARGQRKSADASSWNIGDVLLYGEAVTSTQTMLDKNPKVLGSLPTPFLSLASFQLSGRGRGSNQWLSPPGCLQFSLLLDLPRSFPANKLVFIQYLAALAICDGVDTDGKLGVKIKWPNDIYGEAEGIGGTVVGKGVKGKAKLGGILVNSSFVGGQWKVIVGCGINILNELPTTSLSQLHDVKAKRDHHRQGSANINTEQSHNRARVSMEKSLAKILVSFEGFWNTFLEDKGFENLLDEYLGRWLHTDQAVTLTTTTPSQPLIIKTITLDHGLLRCVPDKRSNSTQSTQSSMSDGGSDDRATFSYSSPIMQDMQSLRIGTASKAEFVDLQPDGNSFDLMSGLIKRKV</sequence>
<evidence type="ECO:0000313" key="2">
    <source>
        <dbReference type="Proteomes" id="UP001234202"/>
    </source>
</evidence>
<proteinExistence type="predicted"/>
<keyword evidence="2" id="KW-1185">Reference proteome</keyword>